<dbReference type="PROSITE" id="PS50005">
    <property type="entry name" value="TPR"/>
    <property type="match status" value="1"/>
</dbReference>
<feature type="repeat" description="TPR" evidence="1">
    <location>
        <begin position="784"/>
        <end position="817"/>
    </location>
</feature>
<dbReference type="Gene3D" id="1.25.40.10">
    <property type="entry name" value="Tetratricopeptide repeat domain"/>
    <property type="match status" value="1"/>
</dbReference>
<accession>A0ABV7Q699</accession>
<protein>
    <recommendedName>
        <fullName evidence="4">Tetratricopeptide repeat protein</fullName>
    </recommendedName>
</protein>
<dbReference type="Proteomes" id="UP001595712">
    <property type="component" value="Unassembled WGS sequence"/>
</dbReference>
<comment type="caution">
    <text evidence="2">The sequence shown here is derived from an EMBL/GenBank/DDBJ whole genome shotgun (WGS) entry which is preliminary data.</text>
</comment>
<evidence type="ECO:0000313" key="3">
    <source>
        <dbReference type="Proteomes" id="UP001595712"/>
    </source>
</evidence>
<organism evidence="2 3">
    <name type="scientific">Glycomyces rhizosphaerae</name>
    <dbReference type="NCBI Taxonomy" id="2054422"/>
    <lineage>
        <taxon>Bacteria</taxon>
        <taxon>Bacillati</taxon>
        <taxon>Actinomycetota</taxon>
        <taxon>Actinomycetes</taxon>
        <taxon>Glycomycetales</taxon>
        <taxon>Glycomycetaceae</taxon>
        <taxon>Glycomyces</taxon>
    </lineage>
</organism>
<dbReference type="InterPro" id="IPR011990">
    <property type="entry name" value="TPR-like_helical_dom_sf"/>
</dbReference>
<name>A0ABV7Q699_9ACTN</name>
<reference evidence="3" key="1">
    <citation type="journal article" date="2019" name="Int. J. Syst. Evol. Microbiol.">
        <title>The Global Catalogue of Microorganisms (GCM) 10K type strain sequencing project: providing services to taxonomists for standard genome sequencing and annotation.</title>
        <authorList>
            <consortium name="The Broad Institute Genomics Platform"/>
            <consortium name="The Broad Institute Genome Sequencing Center for Infectious Disease"/>
            <person name="Wu L."/>
            <person name="Ma J."/>
        </authorList>
    </citation>
    <scope>NUCLEOTIDE SEQUENCE [LARGE SCALE GENOMIC DNA]</scope>
    <source>
        <strain evidence="3">CGMCC 4.7396</strain>
    </source>
</reference>
<dbReference type="SMART" id="SM00028">
    <property type="entry name" value="TPR"/>
    <property type="match status" value="3"/>
</dbReference>
<keyword evidence="3" id="KW-1185">Reference proteome</keyword>
<dbReference type="SUPFAM" id="SSF48452">
    <property type="entry name" value="TPR-like"/>
    <property type="match status" value="2"/>
</dbReference>
<gene>
    <name evidence="2" type="ORF">ACFO8M_20545</name>
</gene>
<proteinExistence type="predicted"/>
<dbReference type="EMBL" id="JBHRWO010000021">
    <property type="protein sequence ID" value="MFC3494883.1"/>
    <property type="molecule type" value="Genomic_DNA"/>
</dbReference>
<evidence type="ECO:0000256" key="1">
    <source>
        <dbReference type="PROSITE-ProRule" id="PRU00339"/>
    </source>
</evidence>
<keyword evidence="1" id="KW-0802">TPR repeat</keyword>
<sequence>MATPDPDEIWRLLNEARFEEASEAKVAALERAVEAADAVGDPELTNYALNGLVDAYEFSRDSTRLLVPFARLLRNFDSQPDHFDAYLTRSLYWTFKWIVDTMIEQPDVPLESIEHWLEEMRRRYSEAGYSMHAPAAYEMQLAYHVGDYDRVAAAIEALGEAEEDEMSDCTACQYTSLATIVFYAEEDSADAAMEMLEPVLSGEQTCAHEPHYGLALSLLPLVELGRIDEARANHLRGYQMCKGKEDMVPMVALHAEFCALTGNEHRAVEILADHARFYDLDLGVRDRQRLMEVTVLTCRRLKELGFADTAMPGPTGTEWTATTLHDWAEAERVAICARFDARNFNDHHSTMSSCVIDSTPYDKPVHLGLKELRPKQPVAPPAPEAVEGPDLDAAIDAAYAAYDACSPDTWKAWLQVGAIADALGIELIPEHRAEIAHAESAQSDDPERVADGLRRAIELFGLAEQPGRALVAQSFLLIHLAEAEPEATREGADRVAATARTLRAEQRIDDRSFHTSQVLAMRAEYLAATATGDLAAGRPIEADTSETIRLGDPGAFTADLDERARALEAELAAFPDRRYALIRRCDLLDLRARLETDAAAKTALLAAGLDVARAADAGWAVARSSADLADQVGLTGDFDRALAICREGLIALGDEPAHTIAAKLHLQAAEFTMRAADHPATYEHALAASIHCDAAGMTVPAAVARHLMGVALVEQDRRAEAVPLLEAALEDLPAQELWRVCNVRFNLAESYDRQGDTRQGVEHGLAALALMETSEEDYLVNLYAETLFLTGELLEKLGEHDHALEVYTRAIEAADAVGDLASWTRVSRARAWLLRTILGDTAFGEGLQTMAQIAARLHAVRADAEASEAVREAARFELGETYRQHAQLTFQFLESQAGEQGLHRDEAEPVLDLQRRAVAVFRDGPLLLERASLTAHQTMWLLSELGDTPGAIEVGEDALTWLTAPETAEAREGFEQHLADLRQGDGANLRLASVAEGANLRLASVAEGANLRLASVAEGADLRLASSPRVEA</sequence>
<dbReference type="RefSeq" id="WP_387979029.1">
    <property type="nucleotide sequence ID" value="NZ_JBHRWO010000021.1"/>
</dbReference>
<dbReference type="InterPro" id="IPR019734">
    <property type="entry name" value="TPR_rpt"/>
</dbReference>
<evidence type="ECO:0000313" key="2">
    <source>
        <dbReference type="EMBL" id="MFC3494883.1"/>
    </source>
</evidence>
<evidence type="ECO:0008006" key="4">
    <source>
        <dbReference type="Google" id="ProtNLM"/>
    </source>
</evidence>